<dbReference type="InterPro" id="IPR000792">
    <property type="entry name" value="Tscrpt_reg_LuxR_C"/>
</dbReference>
<dbReference type="SUPFAM" id="SSF52540">
    <property type="entry name" value="P-loop containing nucleoside triphosphate hydrolases"/>
    <property type="match status" value="1"/>
</dbReference>
<reference evidence="5" key="1">
    <citation type="journal article" date="2019" name="Int. J. Syst. Evol. Microbiol.">
        <title>The Global Catalogue of Microorganisms (GCM) 10K type strain sequencing project: providing services to taxonomists for standard genome sequencing and annotation.</title>
        <authorList>
            <consortium name="The Broad Institute Genomics Platform"/>
            <consortium name="The Broad Institute Genome Sequencing Center for Infectious Disease"/>
            <person name="Wu L."/>
            <person name="Ma J."/>
        </authorList>
    </citation>
    <scope>NUCLEOTIDE SEQUENCE [LARGE SCALE GENOMIC DNA]</scope>
    <source>
        <strain evidence="5">JCM 17809</strain>
    </source>
</reference>
<dbReference type="Pfam" id="PF00196">
    <property type="entry name" value="GerE"/>
    <property type="match status" value="1"/>
</dbReference>
<evidence type="ECO:0000313" key="4">
    <source>
        <dbReference type="EMBL" id="GAA4402499.1"/>
    </source>
</evidence>
<dbReference type="CDD" id="cd06170">
    <property type="entry name" value="LuxR_C_like"/>
    <property type="match status" value="1"/>
</dbReference>
<dbReference type="PANTHER" id="PTHR16305:SF35">
    <property type="entry name" value="TRANSCRIPTIONAL ACTIVATOR DOMAIN"/>
    <property type="match status" value="1"/>
</dbReference>
<organism evidence="4 5">
    <name type="scientific">Fodinibacter luteus</name>
    <dbReference type="NCBI Taxonomy" id="552064"/>
    <lineage>
        <taxon>Bacteria</taxon>
        <taxon>Bacillati</taxon>
        <taxon>Actinomycetota</taxon>
        <taxon>Actinomycetes</taxon>
        <taxon>Micrococcales</taxon>
        <taxon>Intrasporangiaceae</taxon>
        <taxon>Fodinibacter (ex Wang et al. 2009)</taxon>
    </lineage>
</organism>
<dbReference type="PROSITE" id="PS50043">
    <property type="entry name" value="HTH_LUXR_2"/>
    <property type="match status" value="1"/>
</dbReference>
<sequence length="962" mass="101119">MPPRSVTELVGRREEVHRVVEALGWDDGGGGSVLVGGDAGIGKTALVGHVVHRDPARRTLLGHCVGEVGPSLPYLPFVEMFAALDTRERGLVDDLVVDHPGLVPLVPRAASGARADPVRSELVEAVHAVLADLGRRAPLLVVVEDVHWADESTRELLTLLFTRGAPDGIGLLATYRSDDVHRRHPLAGTLAVWSRLPALTRVELGPLPDADLRSIVRRAGADLSEDVVDEVARRAEGNAFFAEELAAAAGDRAGSGPADLARLLLTRVDRLDDAAQGVVRVAAVIGRRVPHALLERVAGVEPAVLRACLRSAVEHHVLEPRGERGYEFRHALLAEAVTDDLLPTERLQLHRACADALRDDPTLGTAADLARHALASGDREAALTASVRAGDAARRMGGPAEALTHYETALTLALSGDDPGAGHRLTLRAAAAANGSGRTGRAMALLRARLATDLPTAHERAELLCGLALAARMTEERVDRLALTREALDLLGPDAPVGLRVGVLTRRAEALMDGGAHAEALAVADEAMALAVEHDLTVDRTDLASILARLSETAGDPGESIRRLEGAVAAWTSAPDLALLRAMHILASVHYRQGDHAAALAAFERTLAEARRAGLEWSVYGVDTRAMAVTTAYEMGEWEHAMRLADHAAEVGMPAWAVASVDAAAAGVRAARGEVGAEDLLAATRPWWPEDGRIAVQSGAAALDLLGRAGDVDRMLALHAEVVGFLRQIWGEGRVAAEVRLAAIVTGHLASAVRGAPTGRRAGLRAEAERLAAEAAAVWGEGSVLSAPTSEGRAWQVRARAELERVRWACGEAVAVSDLVGLWRSVVDLFDGHGEPYEGARARGRLAEVLLAAGDPAADEVLRSARATARSLRAGPLEESLGRLGSRPAATGPTGLTAREAEVLGLLARGRSNGEIGRALFISTKTASVHVSHILAKLGVASRGEAVARARALGLLADDAAS</sequence>
<dbReference type="RefSeq" id="WP_345203729.1">
    <property type="nucleotide sequence ID" value="NZ_BAABGM010000008.1"/>
</dbReference>
<name>A0ABP8K8U6_9MICO</name>
<accession>A0ABP8K8U6</accession>
<dbReference type="InterPro" id="IPR036388">
    <property type="entry name" value="WH-like_DNA-bd_sf"/>
</dbReference>
<keyword evidence="2" id="KW-0067">ATP-binding</keyword>
<dbReference type="SMART" id="SM00421">
    <property type="entry name" value="HTH_LUXR"/>
    <property type="match status" value="1"/>
</dbReference>
<evidence type="ECO:0000313" key="5">
    <source>
        <dbReference type="Proteomes" id="UP001500945"/>
    </source>
</evidence>
<evidence type="ECO:0000256" key="1">
    <source>
        <dbReference type="ARBA" id="ARBA00022741"/>
    </source>
</evidence>
<dbReference type="SUPFAM" id="SSF48452">
    <property type="entry name" value="TPR-like"/>
    <property type="match status" value="2"/>
</dbReference>
<dbReference type="PRINTS" id="PR00038">
    <property type="entry name" value="HTHLUXR"/>
</dbReference>
<evidence type="ECO:0000259" key="3">
    <source>
        <dbReference type="PROSITE" id="PS50043"/>
    </source>
</evidence>
<evidence type="ECO:0000256" key="2">
    <source>
        <dbReference type="ARBA" id="ARBA00022840"/>
    </source>
</evidence>
<feature type="domain" description="HTH luxR-type" evidence="3">
    <location>
        <begin position="889"/>
        <end position="954"/>
    </location>
</feature>
<keyword evidence="1" id="KW-0547">Nucleotide-binding</keyword>
<dbReference type="Gene3D" id="1.10.10.10">
    <property type="entry name" value="Winged helix-like DNA-binding domain superfamily/Winged helix DNA-binding domain"/>
    <property type="match status" value="1"/>
</dbReference>
<dbReference type="Gene3D" id="3.40.50.300">
    <property type="entry name" value="P-loop containing nucleotide triphosphate hydrolases"/>
    <property type="match status" value="1"/>
</dbReference>
<dbReference type="Gene3D" id="1.25.40.10">
    <property type="entry name" value="Tetratricopeptide repeat domain"/>
    <property type="match status" value="1"/>
</dbReference>
<protein>
    <submittedName>
        <fullName evidence="4">Helix-turn-helix transcriptional regulator</fullName>
    </submittedName>
</protein>
<comment type="caution">
    <text evidence="4">The sequence shown here is derived from an EMBL/GenBank/DDBJ whole genome shotgun (WGS) entry which is preliminary data.</text>
</comment>
<proteinExistence type="predicted"/>
<gene>
    <name evidence="4" type="ORF">GCM10023168_13110</name>
</gene>
<keyword evidence="5" id="KW-1185">Reference proteome</keyword>
<dbReference type="InterPro" id="IPR016032">
    <property type="entry name" value="Sig_transdc_resp-reg_C-effctor"/>
</dbReference>
<dbReference type="SUPFAM" id="SSF46894">
    <property type="entry name" value="C-terminal effector domain of the bipartite response regulators"/>
    <property type="match status" value="1"/>
</dbReference>
<dbReference type="PANTHER" id="PTHR16305">
    <property type="entry name" value="TESTICULAR SOLUBLE ADENYLYL CYCLASE"/>
    <property type="match status" value="1"/>
</dbReference>
<dbReference type="InterPro" id="IPR011990">
    <property type="entry name" value="TPR-like_helical_dom_sf"/>
</dbReference>
<dbReference type="InterPro" id="IPR027417">
    <property type="entry name" value="P-loop_NTPase"/>
</dbReference>
<dbReference type="InterPro" id="IPR041664">
    <property type="entry name" value="AAA_16"/>
</dbReference>
<dbReference type="Proteomes" id="UP001500945">
    <property type="component" value="Unassembled WGS sequence"/>
</dbReference>
<dbReference type="Pfam" id="PF13424">
    <property type="entry name" value="TPR_12"/>
    <property type="match status" value="1"/>
</dbReference>
<dbReference type="EMBL" id="BAABGM010000008">
    <property type="protein sequence ID" value="GAA4402499.1"/>
    <property type="molecule type" value="Genomic_DNA"/>
</dbReference>
<dbReference type="Pfam" id="PF13191">
    <property type="entry name" value="AAA_16"/>
    <property type="match status" value="1"/>
</dbReference>